<reference evidence="2 3" key="1">
    <citation type="submission" date="2020-08" db="EMBL/GenBank/DDBJ databases">
        <title>Genomic Encyclopedia of Type Strains, Phase IV (KMG-IV): sequencing the most valuable type-strain genomes for metagenomic binning, comparative biology and taxonomic classification.</title>
        <authorList>
            <person name="Goeker M."/>
        </authorList>
    </citation>
    <scope>NUCLEOTIDE SEQUENCE [LARGE SCALE GENOMIC DNA]</scope>
    <source>
        <strain evidence="2 3">DSM 14552</strain>
    </source>
</reference>
<dbReference type="EMBL" id="JACICY010000007">
    <property type="protein sequence ID" value="MBB3861688.1"/>
    <property type="molecule type" value="Genomic_DNA"/>
</dbReference>
<protein>
    <submittedName>
        <fullName evidence="2">Uncharacterized protein</fullName>
    </submittedName>
</protein>
<keyword evidence="1" id="KW-0732">Signal</keyword>
<dbReference type="AlphaFoldDB" id="A0A7W5ZYZ8"/>
<evidence type="ECO:0000313" key="2">
    <source>
        <dbReference type="EMBL" id="MBB3861688.1"/>
    </source>
</evidence>
<sequence>MRRLVVVTALVALLFGTPAFAQEKSAVRPDFAQSSLAGQKILIVRPAVWVGEQSTGGMAEPNADWTAQSRVLLAEELGRRQKSFRVEVVSETDALARDAALLADYGALFESVAGAVVEYQFFKGNRLPTRKNHPFEWTLGPSGKVLAERTGAKYALFINVKDEFGSFGRKMFQVLAAGLVGVGVQSGVHRGYAGLVDLETGNLLWLNADNAMGGDVRVAEGMQKRVDQLLEGFPGLVDQPRL</sequence>
<feature type="chain" id="PRO_5030677859" evidence="1">
    <location>
        <begin position="22"/>
        <end position="242"/>
    </location>
</feature>
<accession>A0A7W5ZYZ8</accession>
<gene>
    <name evidence="2" type="ORF">GGQ88_002976</name>
</gene>
<evidence type="ECO:0000313" key="3">
    <source>
        <dbReference type="Proteomes" id="UP000562395"/>
    </source>
</evidence>
<feature type="signal peptide" evidence="1">
    <location>
        <begin position="1"/>
        <end position="21"/>
    </location>
</feature>
<name>A0A7W5ZYZ8_9SPHN</name>
<dbReference type="RefSeq" id="WP_183614191.1">
    <property type="nucleotide sequence ID" value="NZ_JACICY010000007.1"/>
</dbReference>
<organism evidence="2 3">
    <name type="scientific">Novosphingobium hassiacum</name>
    <dbReference type="NCBI Taxonomy" id="173676"/>
    <lineage>
        <taxon>Bacteria</taxon>
        <taxon>Pseudomonadati</taxon>
        <taxon>Pseudomonadota</taxon>
        <taxon>Alphaproteobacteria</taxon>
        <taxon>Sphingomonadales</taxon>
        <taxon>Sphingomonadaceae</taxon>
        <taxon>Novosphingobium</taxon>
    </lineage>
</organism>
<dbReference type="Proteomes" id="UP000562395">
    <property type="component" value="Unassembled WGS sequence"/>
</dbReference>
<evidence type="ECO:0000256" key="1">
    <source>
        <dbReference type="SAM" id="SignalP"/>
    </source>
</evidence>
<keyword evidence="3" id="KW-1185">Reference proteome</keyword>
<proteinExistence type="predicted"/>
<comment type="caution">
    <text evidence="2">The sequence shown here is derived from an EMBL/GenBank/DDBJ whole genome shotgun (WGS) entry which is preliminary data.</text>
</comment>